<dbReference type="Proteomes" id="UP000325081">
    <property type="component" value="Unassembled WGS sequence"/>
</dbReference>
<protein>
    <submittedName>
        <fullName evidence="1">K-box region and MADS-box transcription factor family protein</fullName>
    </submittedName>
</protein>
<evidence type="ECO:0000313" key="1">
    <source>
        <dbReference type="EMBL" id="GER45937.1"/>
    </source>
</evidence>
<proteinExistence type="predicted"/>
<comment type="caution">
    <text evidence="1">The sequence shown here is derived from an EMBL/GenBank/DDBJ whole genome shotgun (WGS) entry which is preliminary data.</text>
</comment>
<dbReference type="EMBL" id="BKCP01007404">
    <property type="protein sequence ID" value="GER45937.1"/>
    <property type="molecule type" value="Genomic_DNA"/>
</dbReference>
<sequence>MKPHIRPSKLEVPRLAGIIHPGLLNCSGQTKPNLLNITLEVGPGRRRGEMVDIDTALCEKVKHLVFEAAEGCFCQARSLRWRRQGRDLGYEMGKRLVGHRVDSHARQLLLQLRVPVVLHVVYGMKSDYSLLLGLGELAVFEVRPQIISPPQSAALAASLQT</sequence>
<accession>A0A5A7QN97</accession>
<reference evidence="2" key="1">
    <citation type="journal article" date="2019" name="Curr. Biol.">
        <title>Genome Sequence of Striga asiatica Provides Insight into the Evolution of Plant Parasitism.</title>
        <authorList>
            <person name="Yoshida S."/>
            <person name="Kim S."/>
            <person name="Wafula E.K."/>
            <person name="Tanskanen J."/>
            <person name="Kim Y.M."/>
            <person name="Honaas L."/>
            <person name="Yang Z."/>
            <person name="Spallek T."/>
            <person name="Conn C.E."/>
            <person name="Ichihashi Y."/>
            <person name="Cheong K."/>
            <person name="Cui S."/>
            <person name="Der J.P."/>
            <person name="Gundlach H."/>
            <person name="Jiao Y."/>
            <person name="Hori C."/>
            <person name="Ishida J.K."/>
            <person name="Kasahara H."/>
            <person name="Kiba T."/>
            <person name="Kim M.S."/>
            <person name="Koo N."/>
            <person name="Laohavisit A."/>
            <person name="Lee Y.H."/>
            <person name="Lumba S."/>
            <person name="McCourt P."/>
            <person name="Mortimer J.C."/>
            <person name="Mutuku J.M."/>
            <person name="Nomura T."/>
            <person name="Sasaki-Sekimoto Y."/>
            <person name="Seto Y."/>
            <person name="Wang Y."/>
            <person name="Wakatake T."/>
            <person name="Sakakibara H."/>
            <person name="Demura T."/>
            <person name="Yamaguchi S."/>
            <person name="Yoneyama K."/>
            <person name="Manabe R.I."/>
            <person name="Nelson D.C."/>
            <person name="Schulman A.H."/>
            <person name="Timko M.P."/>
            <person name="dePamphilis C.W."/>
            <person name="Choi D."/>
            <person name="Shirasu K."/>
        </authorList>
    </citation>
    <scope>NUCLEOTIDE SEQUENCE [LARGE SCALE GENOMIC DNA]</scope>
    <source>
        <strain evidence="2">cv. UVA1</strain>
    </source>
</reference>
<name>A0A5A7QN97_STRAF</name>
<keyword evidence="2" id="KW-1185">Reference proteome</keyword>
<gene>
    <name evidence="1" type="ORF">STAS_22914</name>
</gene>
<organism evidence="1 2">
    <name type="scientific">Striga asiatica</name>
    <name type="common">Asiatic witchweed</name>
    <name type="synonym">Buchnera asiatica</name>
    <dbReference type="NCBI Taxonomy" id="4170"/>
    <lineage>
        <taxon>Eukaryota</taxon>
        <taxon>Viridiplantae</taxon>
        <taxon>Streptophyta</taxon>
        <taxon>Embryophyta</taxon>
        <taxon>Tracheophyta</taxon>
        <taxon>Spermatophyta</taxon>
        <taxon>Magnoliopsida</taxon>
        <taxon>eudicotyledons</taxon>
        <taxon>Gunneridae</taxon>
        <taxon>Pentapetalae</taxon>
        <taxon>asterids</taxon>
        <taxon>lamiids</taxon>
        <taxon>Lamiales</taxon>
        <taxon>Orobanchaceae</taxon>
        <taxon>Buchnereae</taxon>
        <taxon>Striga</taxon>
    </lineage>
</organism>
<dbReference type="AlphaFoldDB" id="A0A5A7QN97"/>
<evidence type="ECO:0000313" key="2">
    <source>
        <dbReference type="Proteomes" id="UP000325081"/>
    </source>
</evidence>